<proteinExistence type="predicted"/>
<dbReference type="PANTHER" id="PTHR15298">
    <property type="entry name" value="L-COA N-ACYLTRANSFERASE-RELATED"/>
    <property type="match status" value="1"/>
</dbReference>
<dbReference type="InterPro" id="IPR016181">
    <property type="entry name" value="Acyl_CoA_acyltransferase"/>
</dbReference>
<evidence type="ECO:0000313" key="2">
    <source>
        <dbReference type="EMBL" id="MBO8469445.1"/>
    </source>
</evidence>
<evidence type="ECO:0000313" key="3">
    <source>
        <dbReference type="Proteomes" id="UP000810292"/>
    </source>
</evidence>
<dbReference type="Gene3D" id="3.40.630.30">
    <property type="match status" value="1"/>
</dbReference>
<dbReference type="EMBL" id="JADIMF010000104">
    <property type="protein sequence ID" value="MBO8469445.1"/>
    <property type="molecule type" value="Genomic_DNA"/>
</dbReference>
<reference evidence="2" key="2">
    <citation type="journal article" date="2021" name="PeerJ">
        <title>Extensive microbial diversity within the chicken gut microbiome revealed by metagenomics and culture.</title>
        <authorList>
            <person name="Gilroy R."/>
            <person name="Ravi A."/>
            <person name="Getino M."/>
            <person name="Pursley I."/>
            <person name="Horton D.L."/>
            <person name="Alikhan N.F."/>
            <person name="Baker D."/>
            <person name="Gharbi K."/>
            <person name="Hall N."/>
            <person name="Watson M."/>
            <person name="Adriaenssens E.M."/>
            <person name="Foster-Nyarko E."/>
            <person name="Jarju S."/>
            <person name="Secka A."/>
            <person name="Antonio M."/>
            <person name="Oren A."/>
            <person name="Chaudhuri R.R."/>
            <person name="La Ragione R."/>
            <person name="Hildebrand F."/>
            <person name="Pallen M.J."/>
        </authorList>
    </citation>
    <scope>NUCLEOTIDE SEQUENCE</scope>
    <source>
        <strain evidence="2">14700</strain>
    </source>
</reference>
<accession>A0A9D9NDT2</accession>
<dbReference type="Proteomes" id="UP000810292">
    <property type="component" value="Unassembled WGS sequence"/>
</dbReference>
<dbReference type="SUPFAM" id="SSF55729">
    <property type="entry name" value="Acyl-CoA N-acyltransferases (Nat)"/>
    <property type="match status" value="1"/>
</dbReference>
<gene>
    <name evidence="2" type="ORF">IAA72_06645</name>
</gene>
<comment type="caution">
    <text evidence="2">The sequence shown here is derived from an EMBL/GenBank/DDBJ whole genome shotgun (WGS) entry which is preliminary data.</text>
</comment>
<dbReference type="GO" id="GO:0047961">
    <property type="term" value="F:glycine N-acyltransferase activity"/>
    <property type="evidence" value="ECO:0007669"/>
    <property type="project" value="InterPro"/>
</dbReference>
<dbReference type="Pfam" id="PF00583">
    <property type="entry name" value="Acetyltransf_1"/>
    <property type="match status" value="1"/>
</dbReference>
<dbReference type="AlphaFoldDB" id="A0A9D9NDT2"/>
<dbReference type="PANTHER" id="PTHR15298:SF1">
    <property type="entry name" value="GLYCINE N-ACYLTRANSFERASE-LIKE PROTEIN"/>
    <property type="match status" value="1"/>
</dbReference>
<name>A0A9D9NDT2_9SPIO</name>
<sequence length="241" mass="27404">MSFETTKIVRLLKELDNLDFADIIDMLETGDGDVLFFSADSGLIFRSLPGTCFIAVTGNDRESLYEHIIPSGLYSVHDDETADYMRRKLGFEGDEPCYLYVFTEDSIEDSPCDIRPLDESFIPIVLQHYDAGEEYIRERISSGNLFGAFIPESCLAGFAGFHSEGAMGMLEVMPEYRRHGIGEALERFLIKEALKRGHVPYCNVYISNEKSIRLQTKLGLKRGSRFSHWIRKSDLPEECTK</sequence>
<protein>
    <submittedName>
        <fullName evidence="2">GNAT family N-acetyltransferase</fullName>
    </submittedName>
</protein>
<dbReference type="InterPro" id="IPR000182">
    <property type="entry name" value="GNAT_dom"/>
</dbReference>
<reference evidence="2" key="1">
    <citation type="submission" date="2020-10" db="EMBL/GenBank/DDBJ databases">
        <authorList>
            <person name="Gilroy R."/>
        </authorList>
    </citation>
    <scope>NUCLEOTIDE SEQUENCE</scope>
    <source>
        <strain evidence="2">14700</strain>
    </source>
</reference>
<dbReference type="InterPro" id="IPR010313">
    <property type="entry name" value="Glycine_N-acyltransferase"/>
</dbReference>
<evidence type="ECO:0000259" key="1">
    <source>
        <dbReference type="PROSITE" id="PS51186"/>
    </source>
</evidence>
<organism evidence="2 3">
    <name type="scientific">Candidatus Ornithospirochaeta stercoravium</name>
    <dbReference type="NCBI Taxonomy" id="2840897"/>
    <lineage>
        <taxon>Bacteria</taxon>
        <taxon>Pseudomonadati</taxon>
        <taxon>Spirochaetota</taxon>
        <taxon>Spirochaetia</taxon>
        <taxon>Spirochaetales</taxon>
        <taxon>Spirochaetaceae</taxon>
        <taxon>Spirochaetaceae incertae sedis</taxon>
        <taxon>Candidatus Ornithospirochaeta</taxon>
    </lineage>
</organism>
<feature type="domain" description="N-acetyltransferase" evidence="1">
    <location>
        <begin position="112"/>
        <end position="241"/>
    </location>
</feature>
<dbReference type="CDD" id="cd04301">
    <property type="entry name" value="NAT_SF"/>
    <property type="match status" value="1"/>
</dbReference>
<dbReference type="PROSITE" id="PS51186">
    <property type="entry name" value="GNAT"/>
    <property type="match status" value="1"/>
</dbReference>